<evidence type="ECO:0000313" key="1">
    <source>
        <dbReference type="EMBL" id="KAH3875849.1"/>
    </source>
</evidence>
<protein>
    <submittedName>
        <fullName evidence="1">Uncharacterized protein</fullName>
    </submittedName>
</protein>
<sequence length="141" mass="15773">MRQPSMKKRYGGLGGSSYISFKGSAAISDGHPLNKLPFCQLRSTALLAFTLSSWMTYTSSVSMLNPSIGTNVLTKFNVDQPINVAIIPPLDGHFFKEPEQFLKFSRDIIRTNYLAKFGEEWAVNQLEKNALQPGSHVFQRT</sequence>
<gene>
    <name evidence="1" type="ORF">DPMN_039129</name>
</gene>
<dbReference type="Proteomes" id="UP000828390">
    <property type="component" value="Unassembled WGS sequence"/>
</dbReference>
<reference evidence="1" key="2">
    <citation type="submission" date="2020-11" db="EMBL/GenBank/DDBJ databases">
        <authorList>
            <person name="McCartney M.A."/>
            <person name="Auch B."/>
            <person name="Kono T."/>
            <person name="Mallez S."/>
            <person name="Becker A."/>
            <person name="Gohl D.M."/>
            <person name="Silverstein K.A.T."/>
            <person name="Koren S."/>
            <person name="Bechman K.B."/>
            <person name="Herman A."/>
            <person name="Abrahante J.E."/>
            <person name="Garbe J."/>
        </authorList>
    </citation>
    <scope>NUCLEOTIDE SEQUENCE</scope>
    <source>
        <strain evidence="1">Duluth1</strain>
        <tissue evidence="1">Whole animal</tissue>
    </source>
</reference>
<dbReference type="EMBL" id="JAIWYP010000002">
    <property type="protein sequence ID" value="KAH3875849.1"/>
    <property type="molecule type" value="Genomic_DNA"/>
</dbReference>
<dbReference type="AlphaFoldDB" id="A0A9D4RPA7"/>
<accession>A0A9D4RPA7</accession>
<name>A0A9D4RPA7_DREPO</name>
<proteinExistence type="predicted"/>
<comment type="caution">
    <text evidence="1">The sequence shown here is derived from an EMBL/GenBank/DDBJ whole genome shotgun (WGS) entry which is preliminary data.</text>
</comment>
<evidence type="ECO:0000313" key="2">
    <source>
        <dbReference type="Proteomes" id="UP000828390"/>
    </source>
</evidence>
<organism evidence="1 2">
    <name type="scientific">Dreissena polymorpha</name>
    <name type="common">Zebra mussel</name>
    <name type="synonym">Mytilus polymorpha</name>
    <dbReference type="NCBI Taxonomy" id="45954"/>
    <lineage>
        <taxon>Eukaryota</taxon>
        <taxon>Metazoa</taxon>
        <taxon>Spiralia</taxon>
        <taxon>Lophotrochozoa</taxon>
        <taxon>Mollusca</taxon>
        <taxon>Bivalvia</taxon>
        <taxon>Autobranchia</taxon>
        <taxon>Heteroconchia</taxon>
        <taxon>Euheterodonta</taxon>
        <taxon>Imparidentia</taxon>
        <taxon>Neoheterodontei</taxon>
        <taxon>Myida</taxon>
        <taxon>Dreissenoidea</taxon>
        <taxon>Dreissenidae</taxon>
        <taxon>Dreissena</taxon>
    </lineage>
</organism>
<keyword evidence="2" id="KW-1185">Reference proteome</keyword>
<reference evidence="1" key="1">
    <citation type="journal article" date="2019" name="bioRxiv">
        <title>The Genome of the Zebra Mussel, Dreissena polymorpha: A Resource for Invasive Species Research.</title>
        <authorList>
            <person name="McCartney M.A."/>
            <person name="Auch B."/>
            <person name="Kono T."/>
            <person name="Mallez S."/>
            <person name="Zhang Y."/>
            <person name="Obille A."/>
            <person name="Becker A."/>
            <person name="Abrahante J.E."/>
            <person name="Garbe J."/>
            <person name="Badalamenti J.P."/>
            <person name="Herman A."/>
            <person name="Mangelson H."/>
            <person name="Liachko I."/>
            <person name="Sullivan S."/>
            <person name="Sone E.D."/>
            <person name="Koren S."/>
            <person name="Silverstein K.A.T."/>
            <person name="Beckman K.B."/>
            <person name="Gohl D.M."/>
        </authorList>
    </citation>
    <scope>NUCLEOTIDE SEQUENCE</scope>
    <source>
        <strain evidence="1">Duluth1</strain>
        <tissue evidence="1">Whole animal</tissue>
    </source>
</reference>